<gene>
    <name evidence="11" type="ORF">OHV25_01505</name>
</gene>
<evidence type="ECO:0000256" key="4">
    <source>
        <dbReference type="ARBA" id="ARBA00022833"/>
    </source>
</evidence>
<organism evidence="11">
    <name type="scientific">Streptomyces sp. NBC_00060</name>
    <dbReference type="NCBI Taxonomy" id="2975636"/>
    <lineage>
        <taxon>Bacteria</taxon>
        <taxon>Bacillati</taxon>
        <taxon>Actinomycetota</taxon>
        <taxon>Actinomycetes</taxon>
        <taxon>Kitasatosporales</taxon>
        <taxon>Streptomycetaceae</taxon>
        <taxon>Streptomyces</taxon>
    </lineage>
</organism>
<evidence type="ECO:0000256" key="6">
    <source>
        <dbReference type="ARBA" id="ARBA00023172"/>
    </source>
</evidence>
<keyword evidence="6" id="KW-0233">DNA recombination</keyword>
<dbReference type="AlphaFoldDB" id="A0AAU2GU11"/>
<dbReference type="InterPro" id="IPR010095">
    <property type="entry name" value="Cas12f1-like_TNB"/>
</dbReference>
<sequence length="598" mass="67056">MPVVDVTKAFRFALDLAEGQEGLLERHAGSARWAFNHAHAQLLAQQQAFDLRKSRAAEELSGLDCDSFLALPKSDRRELYARAGRQVREENVRRCAELRLWDEHRRLVKHWGRPRLDAGPVPPGDAPRAAQVLYRRRRELAALETSDPVRYRVERKAELDEIRPRVIEAKQRLAGEGAYILDAFDLKSLWRQRRHLPREEGGSPWYEGMHTEAFGCGIERASTAWANWMSSVAGKRKGPKMGMPRFKKKGRARESFTLPNPSRKAVGFTSYRRLDVRSLGNFRLHTPARHLLRLIRKDRAQITSVTFGREGHRWYASVLCVVQQDIPHRPTRTQRVNELIAVDLGSDPVAVLSAPLDIARPDSDRIPALKPYRLGQKQLARIQRKLSRCAKGSKRRRKKLQPRLARAHHLVAERRKGFLHGVSKQLTTRAAVIAIEDLDLKALTASAAGDVAAPGRNVTVKSVFNRHLLDNGLGELRRQLVYKSSWYGSRLLVLEKGTATATECSKCGERNPSSKPGKKRFTCPACGLDVDRRTNSVRNIYKVARGQYTSVASGQGETQNALREEEPPTASDGAGPSSLKRPPPAPAGRAGGRPTRSP</sequence>
<dbReference type="GO" id="GO:0006310">
    <property type="term" value="P:DNA recombination"/>
    <property type="evidence" value="ECO:0007669"/>
    <property type="project" value="UniProtKB-KW"/>
</dbReference>
<accession>A0AAU2GU11</accession>
<reference evidence="11" key="1">
    <citation type="submission" date="2022-10" db="EMBL/GenBank/DDBJ databases">
        <title>The complete genomes of actinobacterial strains from the NBC collection.</title>
        <authorList>
            <person name="Joergensen T.S."/>
            <person name="Alvarez Arevalo M."/>
            <person name="Sterndorff E.B."/>
            <person name="Faurdal D."/>
            <person name="Vuksanovic O."/>
            <person name="Mourched A.-S."/>
            <person name="Charusanti P."/>
            <person name="Shaw S."/>
            <person name="Blin K."/>
            <person name="Weber T."/>
        </authorList>
    </citation>
    <scope>NUCLEOTIDE SEQUENCE</scope>
    <source>
        <strain evidence="11">NBC_00060</strain>
    </source>
</reference>
<evidence type="ECO:0000259" key="8">
    <source>
        <dbReference type="Pfam" id="PF01385"/>
    </source>
</evidence>
<protein>
    <submittedName>
        <fullName evidence="11">Transposase</fullName>
    </submittedName>
</protein>
<evidence type="ECO:0000256" key="1">
    <source>
        <dbReference type="ARBA" id="ARBA00008761"/>
    </source>
</evidence>
<dbReference type="Pfam" id="PF01385">
    <property type="entry name" value="OrfB_IS605"/>
    <property type="match status" value="1"/>
</dbReference>
<dbReference type="GO" id="GO:0032196">
    <property type="term" value="P:transposition"/>
    <property type="evidence" value="ECO:0007669"/>
    <property type="project" value="UniProtKB-KW"/>
</dbReference>
<dbReference type="InterPro" id="IPR021027">
    <property type="entry name" value="Transposase_put_HTH"/>
</dbReference>
<feature type="domain" description="Probable transposase IS891/IS1136/IS1341" evidence="8">
    <location>
        <begin position="326"/>
        <end position="444"/>
    </location>
</feature>
<comment type="similarity">
    <text evidence="1">In the C-terminal section; belongs to the transposase 35 family.</text>
</comment>
<feature type="compositionally biased region" description="Polar residues" evidence="7">
    <location>
        <begin position="550"/>
        <end position="561"/>
    </location>
</feature>
<keyword evidence="5" id="KW-0238">DNA-binding</keyword>
<feature type="domain" description="Cas12f1-like TNB" evidence="9">
    <location>
        <begin position="474"/>
        <end position="540"/>
    </location>
</feature>
<evidence type="ECO:0000313" key="11">
    <source>
        <dbReference type="EMBL" id="WTU38326.1"/>
    </source>
</evidence>
<dbReference type="EMBL" id="CP108253">
    <property type="protein sequence ID" value="WTU38326.1"/>
    <property type="molecule type" value="Genomic_DNA"/>
</dbReference>
<dbReference type="Pfam" id="PF07282">
    <property type="entry name" value="Cas12f1-like_TNB"/>
    <property type="match status" value="1"/>
</dbReference>
<evidence type="ECO:0000259" key="10">
    <source>
        <dbReference type="Pfam" id="PF12323"/>
    </source>
</evidence>
<keyword evidence="2" id="KW-0815">Transposition</keyword>
<evidence type="ECO:0000259" key="9">
    <source>
        <dbReference type="Pfam" id="PF07282"/>
    </source>
</evidence>
<dbReference type="InterPro" id="IPR001959">
    <property type="entry name" value="Transposase"/>
</dbReference>
<evidence type="ECO:0000256" key="5">
    <source>
        <dbReference type="ARBA" id="ARBA00023125"/>
    </source>
</evidence>
<evidence type="ECO:0000256" key="3">
    <source>
        <dbReference type="ARBA" id="ARBA00022723"/>
    </source>
</evidence>
<dbReference type="Pfam" id="PF12323">
    <property type="entry name" value="HTH_OrfB_IS605"/>
    <property type="match status" value="1"/>
</dbReference>
<evidence type="ECO:0000256" key="2">
    <source>
        <dbReference type="ARBA" id="ARBA00022578"/>
    </source>
</evidence>
<evidence type="ECO:0000256" key="7">
    <source>
        <dbReference type="SAM" id="MobiDB-lite"/>
    </source>
</evidence>
<keyword evidence="4" id="KW-0862">Zinc</keyword>
<feature type="domain" description="Transposase putative helix-turn-helix" evidence="10">
    <location>
        <begin position="6"/>
        <end position="38"/>
    </location>
</feature>
<dbReference type="NCBIfam" id="NF040570">
    <property type="entry name" value="guided_TnpB"/>
    <property type="match status" value="1"/>
</dbReference>
<keyword evidence="3" id="KW-0479">Metal-binding</keyword>
<feature type="region of interest" description="Disordered" evidence="7">
    <location>
        <begin position="550"/>
        <end position="598"/>
    </location>
</feature>
<dbReference type="GO" id="GO:0046872">
    <property type="term" value="F:metal ion binding"/>
    <property type="evidence" value="ECO:0007669"/>
    <property type="project" value="UniProtKB-KW"/>
</dbReference>
<dbReference type="GO" id="GO:0003677">
    <property type="term" value="F:DNA binding"/>
    <property type="evidence" value="ECO:0007669"/>
    <property type="project" value="UniProtKB-KW"/>
</dbReference>
<proteinExistence type="inferred from homology"/>
<name>A0AAU2GU11_9ACTN</name>